<dbReference type="InterPro" id="IPR035906">
    <property type="entry name" value="MetI-like_sf"/>
</dbReference>
<keyword evidence="10" id="KW-1185">Reference proteome</keyword>
<sequence>MSSRNQFNILWRTLAYITMIGFTVLTMGPLIWLLYSSFKPHPVIVRNIFSFPTEFYIENYTKAWSLGNLGVYSLNSIFFSVTATFITTILALAAGYGLAKFGYRISGPIYLFFMMGLLLTPHAILVPLFVMETKLGLDNTRIGVLLPYIAFRFPFLVYLATSFIRGLPKELEEAGIIDGASYLKVFWYVILPMARPVAATMLIFCFLTNWNDFVFVFVLTSKVSLRTLPVGINAFAGGMTRDYGMQFAALVIGTLPMIIFYTLFHRRLAQGFASGALKG</sequence>
<feature type="transmembrane region" description="Helical" evidence="7">
    <location>
        <begin position="110"/>
        <end position="130"/>
    </location>
</feature>
<evidence type="ECO:0000313" key="10">
    <source>
        <dbReference type="Proteomes" id="UP000030661"/>
    </source>
</evidence>
<keyword evidence="2 7" id="KW-0813">Transport</keyword>
<accession>A0A081C7J9</accession>
<keyword evidence="6 7" id="KW-0472">Membrane</keyword>
<dbReference type="Pfam" id="PF00528">
    <property type="entry name" value="BPD_transp_1"/>
    <property type="match status" value="1"/>
</dbReference>
<gene>
    <name evidence="9" type="ORF">U27_00451</name>
</gene>
<dbReference type="eggNOG" id="COG0395">
    <property type="taxonomic scope" value="Bacteria"/>
</dbReference>
<keyword evidence="4 7" id="KW-0812">Transmembrane</keyword>
<dbReference type="PANTHER" id="PTHR43744">
    <property type="entry name" value="ABC TRANSPORTER PERMEASE PROTEIN MG189-RELATED-RELATED"/>
    <property type="match status" value="1"/>
</dbReference>
<dbReference type="STRING" id="1499967.U27_00451"/>
<comment type="subcellular location">
    <subcellularLocation>
        <location evidence="1 7">Cell membrane</location>
        <topology evidence="1 7">Multi-pass membrane protein</topology>
    </subcellularLocation>
</comment>
<dbReference type="SUPFAM" id="SSF161098">
    <property type="entry name" value="MetI-like"/>
    <property type="match status" value="1"/>
</dbReference>
<evidence type="ECO:0000256" key="3">
    <source>
        <dbReference type="ARBA" id="ARBA00022475"/>
    </source>
</evidence>
<dbReference type="HOGENOM" id="CLU_016047_1_2_0"/>
<dbReference type="PANTHER" id="PTHR43744:SF12">
    <property type="entry name" value="ABC TRANSPORTER PERMEASE PROTEIN MG189-RELATED"/>
    <property type="match status" value="1"/>
</dbReference>
<dbReference type="CDD" id="cd06261">
    <property type="entry name" value="TM_PBP2"/>
    <property type="match status" value="1"/>
</dbReference>
<name>A0A081C7J9_VECG1</name>
<dbReference type="PROSITE" id="PS50928">
    <property type="entry name" value="ABC_TM1"/>
    <property type="match status" value="1"/>
</dbReference>
<keyword evidence="5 7" id="KW-1133">Transmembrane helix</keyword>
<dbReference type="InterPro" id="IPR000515">
    <property type="entry name" value="MetI-like"/>
</dbReference>
<feature type="transmembrane region" description="Helical" evidence="7">
    <location>
        <begin position="243"/>
        <end position="264"/>
    </location>
</feature>
<protein>
    <submittedName>
        <fullName evidence="9">Binding-protein-dependent transport systems inner membrane component</fullName>
    </submittedName>
</protein>
<evidence type="ECO:0000256" key="5">
    <source>
        <dbReference type="ARBA" id="ARBA00022989"/>
    </source>
</evidence>
<evidence type="ECO:0000256" key="4">
    <source>
        <dbReference type="ARBA" id="ARBA00022692"/>
    </source>
</evidence>
<organism evidence="9">
    <name type="scientific">Vecturithrix granuli</name>
    <dbReference type="NCBI Taxonomy" id="1499967"/>
    <lineage>
        <taxon>Bacteria</taxon>
        <taxon>Candidatus Moduliflexota</taxon>
        <taxon>Candidatus Vecturitrichia</taxon>
        <taxon>Candidatus Vecturitrichales</taxon>
        <taxon>Candidatus Vecturitrichaceae</taxon>
        <taxon>Candidatus Vecturithrix</taxon>
    </lineage>
</organism>
<keyword evidence="3" id="KW-1003">Cell membrane</keyword>
<evidence type="ECO:0000259" key="8">
    <source>
        <dbReference type="PROSITE" id="PS50928"/>
    </source>
</evidence>
<evidence type="ECO:0000256" key="2">
    <source>
        <dbReference type="ARBA" id="ARBA00022448"/>
    </source>
</evidence>
<evidence type="ECO:0000256" key="6">
    <source>
        <dbReference type="ARBA" id="ARBA00023136"/>
    </source>
</evidence>
<comment type="similarity">
    <text evidence="7">Belongs to the binding-protein-dependent transport system permease family.</text>
</comment>
<evidence type="ECO:0000313" key="9">
    <source>
        <dbReference type="EMBL" id="GAK60554.1"/>
    </source>
</evidence>
<feature type="transmembrane region" description="Helical" evidence="7">
    <location>
        <begin position="14"/>
        <end position="35"/>
    </location>
</feature>
<feature type="transmembrane region" description="Helical" evidence="7">
    <location>
        <begin position="185"/>
        <end position="210"/>
    </location>
</feature>
<feature type="domain" description="ABC transmembrane type-1" evidence="8">
    <location>
        <begin position="73"/>
        <end position="264"/>
    </location>
</feature>
<dbReference type="AlphaFoldDB" id="A0A081C7J9"/>
<dbReference type="GO" id="GO:0055085">
    <property type="term" value="P:transmembrane transport"/>
    <property type="evidence" value="ECO:0007669"/>
    <property type="project" value="InterPro"/>
</dbReference>
<dbReference type="Gene3D" id="1.10.3720.10">
    <property type="entry name" value="MetI-like"/>
    <property type="match status" value="1"/>
</dbReference>
<proteinExistence type="inferred from homology"/>
<dbReference type="GO" id="GO:0005886">
    <property type="term" value="C:plasma membrane"/>
    <property type="evidence" value="ECO:0007669"/>
    <property type="project" value="UniProtKB-SubCell"/>
</dbReference>
<evidence type="ECO:0000256" key="1">
    <source>
        <dbReference type="ARBA" id="ARBA00004651"/>
    </source>
</evidence>
<dbReference type="Proteomes" id="UP000030661">
    <property type="component" value="Unassembled WGS sequence"/>
</dbReference>
<reference evidence="9" key="1">
    <citation type="journal article" date="2015" name="PeerJ">
        <title>First genomic representation of candidate bacterial phylum KSB3 points to enhanced environmental sensing as a trigger of wastewater bulking.</title>
        <authorList>
            <person name="Sekiguchi Y."/>
            <person name="Ohashi A."/>
            <person name="Parks D.H."/>
            <person name="Yamauchi T."/>
            <person name="Tyson G.W."/>
            <person name="Hugenholtz P."/>
        </authorList>
    </citation>
    <scope>NUCLEOTIDE SEQUENCE [LARGE SCALE GENOMIC DNA]</scope>
</reference>
<feature type="transmembrane region" description="Helical" evidence="7">
    <location>
        <begin position="142"/>
        <end position="164"/>
    </location>
</feature>
<feature type="transmembrane region" description="Helical" evidence="7">
    <location>
        <begin position="77"/>
        <end position="98"/>
    </location>
</feature>
<evidence type="ECO:0000256" key="7">
    <source>
        <dbReference type="RuleBase" id="RU363032"/>
    </source>
</evidence>
<dbReference type="EMBL" id="DF820473">
    <property type="protein sequence ID" value="GAK60554.1"/>
    <property type="molecule type" value="Genomic_DNA"/>
</dbReference>